<evidence type="ECO:0000313" key="2">
    <source>
        <dbReference type="Proteomes" id="UP000246569"/>
    </source>
</evidence>
<keyword evidence="2" id="KW-1185">Reference proteome</keyword>
<dbReference type="EMBL" id="QGTJ01000007">
    <property type="protein sequence ID" value="PWV60535.1"/>
    <property type="molecule type" value="Genomic_DNA"/>
</dbReference>
<evidence type="ECO:0000313" key="1">
    <source>
        <dbReference type="EMBL" id="PWV60535.1"/>
    </source>
</evidence>
<proteinExistence type="predicted"/>
<dbReference type="Proteomes" id="UP000246569">
    <property type="component" value="Unassembled WGS sequence"/>
</dbReference>
<dbReference type="AlphaFoldDB" id="A0A317MTV4"/>
<accession>A0A317MTV4</accession>
<gene>
    <name evidence="1" type="ORF">C7443_107109</name>
</gene>
<protein>
    <submittedName>
        <fullName evidence="1">Uncharacterized protein</fullName>
    </submittedName>
</protein>
<reference evidence="1 2" key="1">
    <citation type="submission" date="2018-05" db="EMBL/GenBank/DDBJ databases">
        <title>Genomic Encyclopedia of Type Strains, Phase IV (KMG-IV): sequencing the most valuable type-strain genomes for metagenomic binning, comparative biology and taxonomic classification.</title>
        <authorList>
            <person name="Goeker M."/>
        </authorList>
    </citation>
    <scope>NUCLEOTIDE SEQUENCE [LARGE SCALE GENOMIC DNA]</scope>
    <source>
        <strain evidence="1 2">DSM 23606</strain>
    </source>
</reference>
<dbReference type="RefSeq" id="WP_110019024.1">
    <property type="nucleotide sequence ID" value="NZ_QGTJ01000007.1"/>
</dbReference>
<name>A0A317MTV4_9GAMM</name>
<comment type="caution">
    <text evidence="1">The sequence shown here is derived from an EMBL/GenBank/DDBJ whole genome shotgun (WGS) entry which is preliminary data.</text>
</comment>
<sequence length="135" mass="15829">MILVLLVVALGIGLWWFFSMHNAASMDRLKEYGFHPDYTLDDTVNPVAFDHQAQRIAFLGLSSTKIYRYDQVRRWELQRYESPGGNDMSEPRVHRELIFHLDDSAQPTVRLAGFDEEHARRWLQTLQQELPRAGR</sequence>
<organism evidence="1 2">
    <name type="scientific">Plasticicumulans acidivorans</name>
    <dbReference type="NCBI Taxonomy" id="886464"/>
    <lineage>
        <taxon>Bacteria</taxon>
        <taxon>Pseudomonadati</taxon>
        <taxon>Pseudomonadota</taxon>
        <taxon>Gammaproteobacteria</taxon>
        <taxon>Candidatus Competibacteraceae</taxon>
        <taxon>Plasticicumulans</taxon>
    </lineage>
</organism>
<dbReference type="OrthoDB" id="9863443at2"/>